<evidence type="ECO:0000259" key="4">
    <source>
        <dbReference type="PROSITE" id="PS00498"/>
    </source>
</evidence>
<name>A0A6G1HB05_9PEZI</name>
<dbReference type="PROSITE" id="PS00498">
    <property type="entry name" value="TYROSINASE_2"/>
    <property type="match status" value="1"/>
</dbReference>
<keyword evidence="1" id="KW-0479">Metal-binding</keyword>
<dbReference type="InterPro" id="IPR002227">
    <property type="entry name" value="Tyrosinase_Cu-bd"/>
</dbReference>
<evidence type="ECO:0000313" key="6">
    <source>
        <dbReference type="Proteomes" id="UP000800041"/>
    </source>
</evidence>
<dbReference type="GO" id="GO:0016491">
    <property type="term" value="F:oxidoreductase activity"/>
    <property type="evidence" value="ECO:0007669"/>
    <property type="project" value="UniProtKB-KW"/>
</dbReference>
<keyword evidence="3" id="KW-0732">Signal</keyword>
<keyword evidence="6" id="KW-1185">Reference proteome</keyword>
<dbReference type="PANTHER" id="PTHR11474">
    <property type="entry name" value="TYROSINASE FAMILY MEMBER"/>
    <property type="match status" value="1"/>
</dbReference>
<dbReference type="PANTHER" id="PTHR11474:SF125">
    <property type="entry name" value="N-ACETYL-6-HYDROXYTRYPTOPHAN OXIDASE IVOB-RELATED"/>
    <property type="match status" value="1"/>
</dbReference>
<dbReference type="GO" id="GO:0046872">
    <property type="term" value="F:metal ion binding"/>
    <property type="evidence" value="ECO:0007669"/>
    <property type="project" value="UniProtKB-KW"/>
</dbReference>
<reference evidence="5" key="1">
    <citation type="journal article" date="2020" name="Stud. Mycol.">
        <title>101 Dothideomycetes genomes: a test case for predicting lifestyles and emergence of pathogens.</title>
        <authorList>
            <person name="Haridas S."/>
            <person name="Albert R."/>
            <person name="Binder M."/>
            <person name="Bloem J."/>
            <person name="Labutti K."/>
            <person name="Salamov A."/>
            <person name="Andreopoulos B."/>
            <person name="Baker S."/>
            <person name="Barry K."/>
            <person name="Bills G."/>
            <person name="Bluhm B."/>
            <person name="Cannon C."/>
            <person name="Castanera R."/>
            <person name="Culley D."/>
            <person name="Daum C."/>
            <person name="Ezra D."/>
            <person name="Gonzalez J."/>
            <person name="Henrissat B."/>
            <person name="Kuo A."/>
            <person name="Liang C."/>
            <person name="Lipzen A."/>
            <person name="Lutzoni F."/>
            <person name="Magnuson J."/>
            <person name="Mondo S."/>
            <person name="Nolan M."/>
            <person name="Ohm R."/>
            <person name="Pangilinan J."/>
            <person name="Park H.-J."/>
            <person name="Ramirez L."/>
            <person name="Alfaro M."/>
            <person name="Sun H."/>
            <person name="Tritt A."/>
            <person name="Yoshinaga Y."/>
            <person name="Zwiers L.-H."/>
            <person name="Turgeon B."/>
            <person name="Goodwin S."/>
            <person name="Spatafora J."/>
            <person name="Crous P."/>
            <person name="Grigoriev I."/>
        </authorList>
    </citation>
    <scope>NUCLEOTIDE SEQUENCE</scope>
    <source>
        <strain evidence="5">CBS 113979</strain>
    </source>
</reference>
<dbReference type="Gene3D" id="1.10.1280.10">
    <property type="entry name" value="Di-copper center containing domain from catechol oxidase"/>
    <property type="match status" value="1"/>
</dbReference>
<proteinExistence type="predicted"/>
<dbReference type="Proteomes" id="UP000800041">
    <property type="component" value="Unassembled WGS sequence"/>
</dbReference>
<dbReference type="PRINTS" id="PR00092">
    <property type="entry name" value="TYROSINASE"/>
</dbReference>
<feature type="domain" description="Tyrosinase copper-binding" evidence="4">
    <location>
        <begin position="274"/>
        <end position="285"/>
    </location>
</feature>
<feature type="signal peptide" evidence="3">
    <location>
        <begin position="1"/>
        <end position="19"/>
    </location>
</feature>
<protein>
    <submittedName>
        <fullName evidence="5">Di-copper centre-containing protein</fullName>
    </submittedName>
</protein>
<dbReference type="Pfam" id="PF00264">
    <property type="entry name" value="Tyrosinase"/>
    <property type="match status" value="1"/>
</dbReference>
<dbReference type="EMBL" id="ML977142">
    <property type="protein sequence ID" value="KAF1990406.1"/>
    <property type="molecule type" value="Genomic_DNA"/>
</dbReference>
<dbReference type="InterPro" id="IPR050316">
    <property type="entry name" value="Tyrosinase/Hemocyanin"/>
</dbReference>
<evidence type="ECO:0000313" key="5">
    <source>
        <dbReference type="EMBL" id="KAF1990406.1"/>
    </source>
</evidence>
<dbReference type="SUPFAM" id="SSF48056">
    <property type="entry name" value="Di-copper centre-containing domain"/>
    <property type="match status" value="1"/>
</dbReference>
<gene>
    <name evidence="5" type="ORF">K402DRAFT_460489</name>
</gene>
<evidence type="ECO:0000256" key="1">
    <source>
        <dbReference type="ARBA" id="ARBA00022723"/>
    </source>
</evidence>
<accession>A0A6G1HB05</accession>
<dbReference type="OrthoDB" id="6132182at2759"/>
<keyword evidence="2" id="KW-0560">Oxidoreductase</keyword>
<dbReference type="InterPro" id="IPR008922">
    <property type="entry name" value="Di-copper_centre_dom_sf"/>
</dbReference>
<dbReference type="AlphaFoldDB" id="A0A6G1HB05"/>
<evidence type="ECO:0000256" key="2">
    <source>
        <dbReference type="ARBA" id="ARBA00023002"/>
    </source>
</evidence>
<feature type="chain" id="PRO_5026320718" evidence="3">
    <location>
        <begin position="20"/>
        <end position="398"/>
    </location>
</feature>
<sequence>MYSFAFALLFLHVPQAVFGLPASSLPSNDLLFPELAAREDTPVCIEPRMRKEWRTLSDPEKSSYISAIQCLWDLPSKGTDRIPQLRSRHDDFVYSHLEATRFGSGGIHGVGVFLPWHRHFIWVYENALINECNYTGAQPYWDYSLETRAAGGSWMTSPLFDAETGFGGDGVRALGGCIQDGPFKDRKITLGPGDKVDGKERCIDRTFSPTIVEGAADWDSSMMPLWGIEKFEEFQGAVEGVRILPGGVMKPGIHSVGHGGVGGEMQNVFSSPNDPLFFMHHAALDRVWALWQSLNPATRVMAIGGPTGMAFGAGGMASSGKTTLNTTVNLGFVADEMPIHKLMDTTGAQGEGILCYWYEKSPLGEEDMMRMRGVENLAKMKPQGTVVPWAQASVAPFA</sequence>
<evidence type="ECO:0000256" key="3">
    <source>
        <dbReference type="SAM" id="SignalP"/>
    </source>
</evidence>
<organism evidence="5 6">
    <name type="scientific">Aulographum hederae CBS 113979</name>
    <dbReference type="NCBI Taxonomy" id="1176131"/>
    <lineage>
        <taxon>Eukaryota</taxon>
        <taxon>Fungi</taxon>
        <taxon>Dikarya</taxon>
        <taxon>Ascomycota</taxon>
        <taxon>Pezizomycotina</taxon>
        <taxon>Dothideomycetes</taxon>
        <taxon>Pleosporomycetidae</taxon>
        <taxon>Aulographales</taxon>
        <taxon>Aulographaceae</taxon>
    </lineage>
</organism>